<proteinExistence type="predicted"/>
<feature type="region of interest" description="Disordered" evidence="1">
    <location>
        <begin position="70"/>
        <end position="99"/>
    </location>
</feature>
<evidence type="ECO:0000313" key="3">
    <source>
        <dbReference type="Proteomes" id="UP000272025"/>
    </source>
</evidence>
<dbReference type="AlphaFoldDB" id="A0A3N2PSG1"/>
<accession>A0A3N2PSG1</accession>
<keyword evidence="3" id="KW-1185">Reference proteome</keyword>
<dbReference type="EMBL" id="ML119057">
    <property type="protein sequence ID" value="ROT37459.1"/>
    <property type="molecule type" value="Genomic_DNA"/>
</dbReference>
<gene>
    <name evidence="2" type="ORF">SODALDRAFT_379915</name>
</gene>
<feature type="region of interest" description="Disordered" evidence="1">
    <location>
        <begin position="1"/>
        <end position="26"/>
    </location>
</feature>
<dbReference type="Proteomes" id="UP000272025">
    <property type="component" value="Unassembled WGS sequence"/>
</dbReference>
<protein>
    <submittedName>
        <fullName evidence="2">Uncharacterized protein</fullName>
    </submittedName>
</protein>
<sequence>MVRKSCEQVRSPDSLSQKDIVEQDPPKKPHTVMFLLLPHKPRAATKKGTYPDWTFQISTLQFSVNLNSQETPPMTSAPLKRKSRATAGTQELSRARRMHPRHRCIAPARSNLVSISVSPNCPGSCLLPVAKLPMYVVLAKLGRDPWQSPAPSYIRGSIMSGSIQSKQQPHGLSNHRCRTAASDLTTSIDPLRISFPLRLGVVPLPSLPVDHVGPSLPCLESTRACRKSWEVETSPAHINFLPHLQLMRPPQC</sequence>
<organism evidence="2 3">
    <name type="scientific">Sodiomyces alkalinus (strain CBS 110278 / VKM F-3762 / F11)</name>
    <name type="common">Alkaliphilic filamentous fungus</name>
    <dbReference type="NCBI Taxonomy" id="1314773"/>
    <lineage>
        <taxon>Eukaryota</taxon>
        <taxon>Fungi</taxon>
        <taxon>Dikarya</taxon>
        <taxon>Ascomycota</taxon>
        <taxon>Pezizomycotina</taxon>
        <taxon>Sordariomycetes</taxon>
        <taxon>Hypocreomycetidae</taxon>
        <taxon>Glomerellales</taxon>
        <taxon>Plectosphaerellaceae</taxon>
        <taxon>Sodiomyces</taxon>
    </lineage>
</organism>
<evidence type="ECO:0000256" key="1">
    <source>
        <dbReference type="SAM" id="MobiDB-lite"/>
    </source>
</evidence>
<name>A0A3N2PSG1_SODAK</name>
<reference evidence="2 3" key="1">
    <citation type="journal article" date="2018" name="Mol. Ecol.">
        <title>The obligate alkalophilic soda-lake fungus Sodiomyces alkalinus has shifted to a protein diet.</title>
        <authorList>
            <person name="Grum-Grzhimaylo A.A."/>
            <person name="Falkoski D.L."/>
            <person name="van den Heuvel J."/>
            <person name="Valero-Jimenez C.A."/>
            <person name="Min B."/>
            <person name="Choi I.G."/>
            <person name="Lipzen A."/>
            <person name="Daum C.G."/>
            <person name="Aanen D.K."/>
            <person name="Tsang A."/>
            <person name="Henrissat B."/>
            <person name="Bilanenko E.N."/>
            <person name="de Vries R.P."/>
            <person name="van Kan J.A.L."/>
            <person name="Grigoriev I.V."/>
            <person name="Debets A.J.M."/>
        </authorList>
    </citation>
    <scope>NUCLEOTIDE SEQUENCE [LARGE SCALE GENOMIC DNA]</scope>
    <source>
        <strain evidence="2 3">F11</strain>
    </source>
</reference>
<dbReference type="RefSeq" id="XP_028465265.1">
    <property type="nucleotide sequence ID" value="XM_028615076.1"/>
</dbReference>
<dbReference type="GeneID" id="39583553"/>
<evidence type="ECO:0000313" key="2">
    <source>
        <dbReference type="EMBL" id="ROT37459.1"/>
    </source>
</evidence>